<dbReference type="InterPro" id="IPR036388">
    <property type="entry name" value="WH-like_DNA-bd_sf"/>
</dbReference>
<evidence type="ECO:0000313" key="6">
    <source>
        <dbReference type="Proteomes" id="UP000282930"/>
    </source>
</evidence>
<keyword evidence="3" id="KW-0804">Transcription</keyword>
<dbReference type="Proteomes" id="UP000282930">
    <property type="component" value="Chromosome"/>
</dbReference>
<dbReference type="InterPro" id="IPR036390">
    <property type="entry name" value="WH_DNA-bd_sf"/>
</dbReference>
<reference evidence="5 6" key="1">
    <citation type="submission" date="2018-12" db="EMBL/GenBank/DDBJ databases">
        <title>Genome sequence from the cellulolytic species, Caldicellulosiruptor changbaiensis.</title>
        <authorList>
            <person name="Blumer-Schuette S.E."/>
            <person name="Mendoza C."/>
        </authorList>
    </citation>
    <scope>NUCLEOTIDE SEQUENCE [LARGE SCALE GENOMIC DNA]</scope>
    <source>
        <strain evidence="5 6">CBS-Z</strain>
    </source>
</reference>
<evidence type="ECO:0000259" key="4">
    <source>
        <dbReference type="PROSITE" id="PS50949"/>
    </source>
</evidence>
<dbReference type="GO" id="GO:0003700">
    <property type="term" value="F:DNA-binding transcription factor activity"/>
    <property type="evidence" value="ECO:0007669"/>
    <property type="project" value="InterPro"/>
</dbReference>
<dbReference type="SMART" id="SM00345">
    <property type="entry name" value="HTH_GNTR"/>
    <property type="match status" value="1"/>
</dbReference>
<evidence type="ECO:0000256" key="1">
    <source>
        <dbReference type="ARBA" id="ARBA00023015"/>
    </source>
</evidence>
<gene>
    <name evidence="5" type="ORF">ELD05_00730</name>
</gene>
<dbReference type="AlphaFoldDB" id="A0A3T0D3D1"/>
<dbReference type="Gene3D" id="1.10.10.10">
    <property type="entry name" value="Winged helix-like DNA-binding domain superfamily/Winged helix DNA-binding domain"/>
    <property type="match status" value="1"/>
</dbReference>
<dbReference type="GO" id="GO:0003677">
    <property type="term" value="F:DNA binding"/>
    <property type="evidence" value="ECO:0007669"/>
    <property type="project" value="UniProtKB-KW"/>
</dbReference>
<dbReference type="PANTHER" id="PTHR38445:SF6">
    <property type="entry name" value="GNTR-FAMILY TRANSCRIPTIONAL REGULATOR"/>
    <property type="match status" value="1"/>
</dbReference>
<proteinExistence type="predicted"/>
<dbReference type="SUPFAM" id="SSF46785">
    <property type="entry name" value="Winged helix' DNA-binding domain"/>
    <property type="match status" value="1"/>
</dbReference>
<dbReference type="PROSITE" id="PS50949">
    <property type="entry name" value="HTH_GNTR"/>
    <property type="match status" value="1"/>
</dbReference>
<evidence type="ECO:0000256" key="3">
    <source>
        <dbReference type="ARBA" id="ARBA00023163"/>
    </source>
</evidence>
<dbReference type="KEGG" id="ccha:ELD05_00730"/>
<organism evidence="5 6">
    <name type="scientific">Caldicellulosiruptor changbaiensis</name>
    <dbReference type="NCBI Taxonomy" id="1222016"/>
    <lineage>
        <taxon>Bacteria</taxon>
        <taxon>Bacillati</taxon>
        <taxon>Bacillota</taxon>
        <taxon>Bacillota incertae sedis</taxon>
        <taxon>Caldicellulosiruptorales</taxon>
        <taxon>Caldicellulosiruptoraceae</taxon>
        <taxon>Caldicellulosiruptor</taxon>
    </lineage>
</organism>
<dbReference type="Pfam" id="PF00392">
    <property type="entry name" value="GntR"/>
    <property type="match status" value="1"/>
</dbReference>
<protein>
    <submittedName>
        <fullName evidence="5">GntR family transcriptional regulator</fullName>
    </submittedName>
</protein>
<dbReference type="InterPro" id="IPR000524">
    <property type="entry name" value="Tscrpt_reg_HTH_GntR"/>
</dbReference>
<keyword evidence="1" id="KW-0805">Transcription regulation</keyword>
<dbReference type="CDD" id="cd07377">
    <property type="entry name" value="WHTH_GntR"/>
    <property type="match status" value="1"/>
</dbReference>
<dbReference type="RefSeq" id="WP_127350950.1">
    <property type="nucleotide sequence ID" value="NZ_CP034791.1"/>
</dbReference>
<accession>A0A3T0D3D1</accession>
<dbReference type="EMBL" id="CP034791">
    <property type="protein sequence ID" value="AZT89326.1"/>
    <property type="molecule type" value="Genomic_DNA"/>
</dbReference>
<dbReference type="PANTHER" id="PTHR38445">
    <property type="entry name" value="HTH-TYPE TRANSCRIPTIONAL REPRESSOR YTRA"/>
    <property type="match status" value="1"/>
</dbReference>
<feature type="domain" description="HTH gntR-type" evidence="4">
    <location>
        <begin position="8"/>
        <end position="76"/>
    </location>
</feature>
<sequence>MLKFDPNIPVYLQIMEFLKKKIASGNLQPGEKLSSVREMAQMFGVNPNTIQRVLQELERENLIFTERGIGNFVTKDERVIAKMREEMAAKMIEDFIKSMNDIGFSDKEIIRLLEKKIKKER</sequence>
<evidence type="ECO:0000313" key="5">
    <source>
        <dbReference type="EMBL" id="AZT89326.1"/>
    </source>
</evidence>
<evidence type="ECO:0000256" key="2">
    <source>
        <dbReference type="ARBA" id="ARBA00023125"/>
    </source>
</evidence>
<keyword evidence="6" id="KW-1185">Reference proteome</keyword>
<keyword evidence="2" id="KW-0238">DNA-binding</keyword>
<name>A0A3T0D3D1_9FIRM</name>